<dbReference type="InterPro" id="IPR011010">
    <property type="entry name" value="DNA_brk_join_enz"/>
</dbReference>
<protein>
    <submittedName>
        <fullName evidence="3">Tyrosine recombinase XerD</fullName>
    </submittedName>
</protein>
<dbReference type="InterPro" id="IPR050090">
    <property type="entry name" value="Tyrosine_recombinase_XerCD"/>
</dbReference>
<evidence type="ECO:0000256" key="1">
    <source>
        <dbReference type="ARBA" id="ARBA00023172"/>
    </source>
</evidence>
<dbReference type="InterPro" id="IPR013762">
    <property type="entry name" value="Integrase-like_cat_sf"/>
</dbReference>
<dbReference type="STRING" id="39482.ERS852491_03100"/>
<dbReference type="SUPFAM" id="SSF56349">
    <property type="entry name" value="DNA breaking-rejoining enzymes"/>
    <property type="match status" value="1"/>
</dbReference>
<dbReference type="Pfam" id="PF00589">
    <property type="entry name" value="Phage_integrase"/>
    <property type="match status" value="1"/>
</dbReference>
<reference evidence="3 4" key="1">
    <citation type="submission" date="2015-09" db="EMBL/GenBank/DDBJ databases">
        <authorList>
            <consortium name="Pathogen Informatics"/>
        </authorList>
    </citation>
    <scope>NUCLEOTIDE SEQUENCE [LARGE SCALE GENOMIC DNA]</scope>
    <source>
        <strain evidence="3 4">2789STDY5834876</strain>
    </source>
</reference>
<dbReference type="Proteomes" id="UP000095544">
    <property type="component" value="Unassembled WGS sequence"/>
</dbReference>
<proteinExistence type="predicted"/>
<name>A0A174HJ31_9FIRM</name>
<feature type="domain" description="Tyr recombinase" evidence="2">
    <location>
        <begin position="51"/>
        <end position="224"/>
    </location>
</feature>
<gene>
    <name evidence="3" type="primary">xerD_3</name>
    <name evidence="3" type="ORF">ERS852491_03100</name>
</gene>
<sequence length="230" mass="26449">MVLSYKEYLKGRYAVSSVNSMLAALRYFFAGLDWYDCMVKMIKVQQNSFRSQDRELSKTEYLRLLQAAQCKGDERLYMLMQTIGATGIRVSELRFVTVESLKKGQVNAYSKGKMRTVLLPGTLCRKLKEYVRKTEIKKGSIFVTKSGRPMDRSNIFHAMKALAREAGVQEKKVFPHNLRHLFACTYYKIRKDIIHLADMLGHSNINTTRIYTLVSGKEQIRQIDGLGLVV</sequence>
<dbReference type="PANTHER" id="PTHR30349">
    <property type="entry name" value="PHAGE INTEGRASE-RELATED"/>
    <property type="match status" value="1"/>
</dbReference>
<dbReference type="Gene3D" id="1.10.443.10">
    <property type="entry name" value="Intergrase catalytic core"/>
    <property type="match status" value="1"/>
</dbReference>
<dbReference type="EMBL" id="CYZU01000031">
    <property type="protein sequence ID" value="CUO72925.1"/>
    <property type="molecule type" value="Genomic_DNA"/>
</dbReference>
<dbReference type="GO" id="GO:0003677">
    <property type="term" value="F:DNA binding"/>
    <property type="evidence" value="ECO:0007669"/>
    <property type="project" value="InterPro"/>
</dbReference>
<accession>A0A174HJ31</accession>
<organism evidence="3 4">
    <name type="scientific">Faecalicatena contorta</name>
    <dbReference type="NCBI Taxonomy" id="39482"/>
    <lineage>
        <taxon>Bacteria</taxon>
        <taxon>Bacillati</taxon>
        <taxon>Bacillota</taxon>
        <taxon>Clostridia</taxon>
        <taxon>Lachnospirales</taxon>
        <taxon>Lachnospiraceae</taxon>
        <taxon>Faecalicatena</taxon>
    </lineage>
</organism>
<dbReference type="PROSITE" id="PS51898">
    <property type="entry name" value="TYR_RECOMBINASE"/>
    <property type="match status" value="1"/>
</dbReference>
<evidence type="ECO:0000259" key="2">
    <source>
        <dbReference type="PROSITE" id="PS51898"/>
    </source>
</evidence>
<dbReference type="InterPro" id="IPR002104">
    <property type="entry name" value="Integrase_catalytic"/>
</dbReference>
<evidence type="ECO:0000313" key="3">
    <source>
        <dbReference type="EMBL" id="CUO72925.1"/>
    </source>
</evidence>
<dbReference type="GO" id="GO:0006310">
    <property type="term" value="P:DNA recombination"/>
    <property type="evidence" value="ECO:0007669"/>
    <property type="project" value="UniProtKB-KW"/>
</dbReference>
<keyword evidence="1" id="KW-0233">DNA recombination</keyword>
<dbReference type="PANTHER" id="PTHR30349:SF89">
    <property type="entry name" value="INTEGRASE_RECOMBINASE"/>
    <property type="match status" value="1"/>
</dbReference>
<dbReference type="GO" id="GO:0015074">
    <property type="term" value="P:DNA integration"/>
    <property type="evidence" value="ECO:0007669"/>
    <property type="project" value="InterPro"/>
</dbReference>
<evidence type="ECO:0000313" key="4">
    <source>
        <dbReference type="Proteomes" id="UP000095544"/>
    </source>
</evidence>
<dbReference type="AlphaFoldDB" id="A0A174HJ31"/>